<reference evidence="11 12" key="1">
    <citation type="journal article" date="2019" name="Nat. Ecol. Evol.">
        <title>Megaphylogeny resolves global patterns of mushroom evolution.</title>
        <authorList>
            <person name="Varga T."/>
            <person name="Krizsan K."/>
            <person name="Foldi C."/>
            <person name="Dima B."/>
            <person name="Sanchez-Garcia M."/>
            <person name="Sanchez-Ramirez S."/>
            <person name="Szollosi G.J."/>
            <person name="Szarkandi J.G."/>
            <person name="Papp V."/>
            <person name="Albert L."/>
            <person name="Andreopoulos W."/>
            <person name="Angelini C."/>
            <person name="Antonin V."/>
            <person name="Barry K.W."/>
            <person name="Bougher N.L."/>
            <person name="Buchanan P."/>
            <person name="Buyck B."/>
            <person name="Bense V."/>
            <person name="Catcheside P."/>
            <person name="Chovatia M."/>
            <person name="Cooper J."/>
            <person name="Damon W."/>
            <person name="Desjardin D."/>
            <person name="Finy P."/>
            <person name="Geml J."/>
            <person name="Haridas S."/>
            <person name="Hughes K."/>
            <person name="Justo A."/>
            <person name="Karasinski D."/>
            <person name="Kautmanova I."/>
            <person name="Kiss B."/>
            <person name="Kocsube S."/>
            <person name="Kotiranta H."/>
            <person name="LaButti K.M."/>
            <person name="Lechner B.E."/>
            <person name="Liimatainen K."/>
            <person name="Lipzen A."/>
            <person name="Lukacs Z."/>
            <person name="Mihaltcheva S."/>
            <person name="Morgado L.N."/>
            <person name="Niskanen T."/>
            <person name="Noordeloos M.E."/>
            <person name="Ohm R.A."/>
            <person name="Ortiz-Santana B."/>
            <person name="Ovrebo C."/>
            <person name="Racz N."/>
            <person name="Riley R."/>
            <person name="Savchenko A."/>
            <person name="Shiryaev A."/>
            <person name="Soop K."/>
            <person name="Spirin V."/>
            <person name="Szebenyi C."/>
            <person name="Tomsovsky M."/>
            <person name="Tulloss R.E."/>
            <person name="Uehling J."/>
            <person name="Grigoriev I.V."/>
            <person name="Vagvolgyi C."/>
            <person name="Papp T."/>
            <person name="Martin F.M."/>
            <person name="Miettinen O."/>
            <person name="Hibbett D.S."/>
            <person name="Nagy L.G."/>
        </authorList>
    </citation>
    <scope>NUCLEOTIDE SEQUENCE [LARGE SCALE GENOMIC DNA]</scope>
    <source>
        <strain evidence="11 12">CBS 309.79</strain>
    </source>
</reference>
<evidence type="ECO:0000259" key="10">
    <source>
        <dbReference type="PROSITE" id="PS51194"/>
    </source>
</evidence>
<dbReference type="GO" id="GO:0005730">
    <property type="term" value="C:nucleolus"/>
    <property type="evidence" value="ECO:0007669"/>
    <property type="project" value="UniProtKB-ARBA"/>
</dbReference>
<dbReference type="PANTHER" id="PTHR18934">
    <property type="entry name" value="ATP-DEPENDENT RNA HELICASE"/>
    <property type="match status" value="1"/>
</dbReference>
<dbReference type="OrthoDB" id="10253254at2759"/>
<feature type="region of interest" description="Disordered" evidence="8">
    <location>
        <begin position="1"/>
        <end position="36"/>
    </location>
</feature>
<dbReference type="Pfam" id="PF21010">
    <property type="entry name" value="HA2_C"/>
    <property type="match status" value="1"/>
</dbReference>
<evidence type="ECO:0000256" key="4">
    <source>
        <dbReference type="ARBA" id="ARBA00022801"/>
    </source>
</evidence>
<dbReference type="GO" id="GO:0045943">
    <property type="term" value="P:positive regulation of transcription by RNA polymerase I"/>
    <property type="evidence" value="ECO:0007669"/>
    <property type="project" value="TreeGrafter"/>
</dbReference>
<dbReference type="InterPro" id="IPR011709">
    <property type="entry name" value="DEAD-box_helicase_OB_fold"/>
</dbReference>
<dbReference type="EMBL" id="ML178822">
    <property type="protein sequence ID" value="TFL02337.1"/>
    <property type="molecule type" value="Genomic_DNA"/>
</dbReference>
<dbReference type="Pfam" id="PF07717">
    <property type="entry name" value="OB_NTP_bind"/>
    <property type="match status" value="1"/>
</dbReference>
<evidence type="ECO:0000256" key="7">
    <source>
        <dbReference type="ARBA" id="ARBA00047984"/>
    </source>
</evidence>
<keyword evidence="4 11" id="KW-0378">Hydrolase</keyword>
<dbReference type="Gene3D" id="1.20.120.1080">
    <property type="match status" value="1"/>
</dbReference>
<dbReference type="FunFam" id="3.40.50.300:FF:000637">
    <property type="entry name" value="ATP-dependent RNA helicase DHX37/DHR1"/>
    <property type="match status" value="1"/>
</dbReference>
<evidence type="ECO:0000256" key="2">
    <source>
        <dbReference type="ARBA" id="ARBA00012552"/>
    </source>
</evidence>
<protein>
    <recommendedName>
        <fullName evidence="2">RNA helicase</fullName>
        <ecNumber evidence="2">3.6.4.13</ecNumber>
    </recommendedName>
</protein>
<dbReference type="InterPro" id="IPR011545">
    <property type="entry name" value="DEAD/DEAH_box_helicase_dom"/>
</dbReference>
<evidence type="ECO:0000256" key="8">
    <source>
        <dbReference type="SAM" id="MobiDB-lite"/>
    </source>
</evidence>
<dbReference type="InterPro" id="IPR007502">
    <property type="entry name" value="Helicase-assoc_dom"/>
</dbReference>
<gene>
    <name evidence="11" type="ORF">BDV98DRAFT_603555</name>
</gene>
<dbReference type="PANTHER" id="PTHR18934:SF118">
    <property type="entry name" value="ATP-DEPENDENT RNA HELICASE DHX33"/>
    <property type="match status" value="1"/>
</dbReference>
<dbReference type="GO" id="GO:0003725">
    <property type="term" value="F:double-stranded RNA binding"/>
    <property type="evidence" value="ECO:0007669"/>
    <property type="project" value="TreeGrafter"/>
</dbReference>
<dbReference type="InterPro" id="IPR048333">
    <property type="entry name" value="HA2_WH"/>
</dbReference>
<dbReference type="FunFam" id="3.40.50.300:FF:000145">
    <property type="entry name" value="probable ATP-dependent RNA helicase DHX40"/>
    <property type="match status" value="1"/>
</dbReference>
<dbReference type="PROSITE" id="PS51194">
    <property type="entry name" value="HELICASE_CTER"/>
    <property type="match status" value="1"/>
</dbReference>
<proteinExistence type="inferred from homology"/>
<accession>A0A5C3QLD0</accession>
<dbReference type="GO" id="GO:0016787">
    <property type="term" value="F:hydrolase activity"/>
    <property type="evidence" value="ECO:0007669"/>
    <property type="project" value="UniProtKB-KW"/>
</dbReference>
<dbReference type="PROSITE" id="PS51192">
    <property type="entry name" value="HELICASE_ATP_BIND_1"/>
    <property type="match status" value="1"/>
</dbReference>
<keyword evidence="3" id="KW-0547">Nucleotide-binding</keyword>
<keyword evidence="5" id="KW-0347">Helicase</keyword>
<keyword evidence="6" id="KW-0067">ATP-binding</keyword>
<dbReference type="EC" id="3.6.4.13" evidence="2"/>
<dbReference type="GO" id="GO:0003724">
    <property type="term" value="F:RNA helicase activity"/>
    <property type="evidence" value="ECO:0007669"/>
    <property type="project" value="UniProtKB-EC"/>
</dbReference>
<feature type="domain" description="Helicase C-terminal" evidence="10">
    <location>
        <begin position="251"/>
        <end position="436"/>
    </location>
</feature>
<dbReference type="InterPro" id="IPR014001">
    <property type="entry name" value="Helicase_ATP-bd"/>
</dbReference>
<dbReference type="Pfam" id="PF00270">
    <property type="entry name" value="DEAD"/>
    <property type="match status" value="1"/>
</dbReference>
<evidence type="ECO:0000313" key="12">
    <source>
        <dbReference type="Proteomes" id="UP000305067"/>
    </source>
</evidence>
<evidence type="ECO:0000256" key="1">
    <source>
        <dbReference type="ARBA" id="ARBA00008792"/>
    </source>
</evidence>
<comment type="similarity">
    <text evidence="1">Belongs to the DEAD box helicase family. DEAH subfamily.</text>
</comment>
<organism evidence="11 12">
    <name type="scientific">Pterulicium gracile</name>
    <dbReference type="NCBI Taxonomy" id="1884261"/>
    <lineage>
        <taxon>Eukaryota</taxon>
        <taxon>Fungi</taxon>
        <taxon>Dikarya</taxon>
        <taxon>Basidiomycota</taxon>
        <taxon>Agaricomycotina</taxon>
        <taxon>Agaricomycetes</taxon>
        <taxon>Agaricomycetidae</taxon>
        <taxon>Agaricales</taxon>
        <taxon>Pleurotineae</taxon>
        <taxon>Pterulaceae</taxon>
        <taxon>Pterulicium</taxon>
    </lineage>
</organism>
<keyword evidence="12" id="KW-1185">Reference proteome</keyword>
<dbReference type="Pfam" id="PF00271">
    <property type="entry name" value="Helicase_C"/>
    <property type="match status" value="1"/>
</dbReference>
<dbReference type="CDD" id="cd17978">
    <property type="entry name" value="DEXHc_DHX33"/>
    <property type="match status" value="1"/>
</dbReference>
<dbReference type="SMART" id="SM00490">
    <property type="entry name" value="HELICc"/>
    <property type="match status" value="1"/>
</dbReference>
<feature type="compositionally biased region" description="Basic and acidic residues" evidence="8">
    <location>
        <begin position="1"/>
        <end position="15"/>
    </location>
</feature>
<dbReference type="AlphaFoldDB" id="A0A5C3QLD0"/>
<evidence type="ECO:0000256" key="6">
    <source>
        <dbReference type="ARBA" id="ARBA00022840"/>
    </source>
</evidence>
<evidence type="ECO:0000256" key="5">
    <source>
        <dbReference type="ARBA" id="ARBA00022806"/>
    </source>
</evidence>
<dbReference type="GO" id="GO:0005524">
    <property type="term" value="F:ATP binding"/>
    <property type="evidence" value="ECO:0007669"/>
    <property type="project" value="UniProtKB-KW"/>
</dbReference>
<dbReference type="InterPro" id="IPR027417">
    <property type="entry name" value="P-loop_NTPase"/>
</dbReference>
<evidence type="ECO:0000259" key="9">
    <source>
        <dbReference type="PROSITE" id="PS51192"/>
    </source>
</evidence>
<dbReference type="CDD" id="cd18791">
    <property type="entry name" value="SF2_C_RHA"/>
    <property type="match status" value="1"/>
</dbReference>
<dbReference type="InterPro" id="IPR001650">
    <property type="entry name" value="Helicase_C-like"/>
</dbReference>
<dbReference type="STRING" id="1884261.A0A5C3QLD0"/>
<evidence type="ECO:0000313" key="11">
    <source>
        <dbReference type="EMBL" id="TFL02337.1"/>
    </source>
</evidence>
<dbReference type="Pfam" id="PF04408">
    <property type="entry name" value="WHD_HA2"/>
    <property type="match status" value="1"/>
</dbReference>
<dbReference type="SMART" id="SM00487">
    <property type="entry name" value="DEXDc"/>
    <property type="match status" value="1"/>
</dbReference>
<evidence type="ECO:0000256" key="3">
    <source>
        <dbReference type="ARBA" id="ARBA00022741"/>
    </source>
</evidence>
<dbReference type="SMART" id="SM00847">
    <property type="entry name" value="HA2"/>
    <property type="match status" value="1"/>
</dbReference>
<dbReference type="Gene3D" id="3.40.50.300">
    <property type="entry name" value="P-loop containing nucleotide triphosphate hydrolases"/>
    <property type="match status" value="2"/>
</dbReference>
<dbReference type="Proteomes" id="UP000305067">
    <property type="component" value="Unassembled WGS sequence"/>
</dbReference>
<comment type="catalytic activity">
    <reaction evidence="7">
        <text>ATP + H2O = ADP + phosphate + H(+)</text>
        <dbReference type="Rhea" id="RHEA:13065"/>
        <dbReference type="ChEBI" id="CHEBI:15377"/>
        <dbReference type="ChEBI" id="CHEBI:15378"/>
        <dbReference type="ChEBI" id="CHEBI:30616"/>
        <dbReference type="ChEBI" id="CHEBI:43474"/>
        <dbReference type="ChEBI" id="CHEBI:456216"/>
        <dbReference type="EC" id="3.6.4.13"/>
    </reaction>
</comment>
<dbReference type="SUPFAM" id="SSF52540">
    <property type="entry name" value="P-loop containing nucleoside triphosphate hydrolases"/>
    <property type="match status" value="1"/>
</dbReference>
<sequence length="687" mass="75841">MSKDAHSKPSGDMKRSNKHSKAAVHNPEIQRQRRALPITSGRDAIIEHIRNEDVVVILGETGSGKTTQVPQYILEGGLAGDAGMIAITQPRRVAATSLADRVANEQEVRLGTQVGYSVRFDEKTSRSTRIKFVTDGMIMRELMSDPLLSKYNVVIVDEAHERTIRTDIFIASLKTIQKQRNHPTDEDGGGKSATKGAGIPPLKVIIMSATMDAEKFSKFFDKASIVYVKGRTHPVEIFHTSQHQADYVEAALKTFYQIHTDRPDGDVLIFLPGQEDIESLADTIRSFAKRLPHTAKQVLVCTMFASQPAAQIEKVFKTTPANTRKCILATNIAETSITIPGVVHVIDTGKHKQKRFLAGDTGGGFDTLLTRDISQSSAMQRTGRAGRESKGYCYRLYTEAAFKDMARSLEPEIARVGLASPMLDLLCLDIELEKLELLDRPDESNVVFALKALLFLGAIDAQKRITPLGRKMASFPLEPSHARAILASKDHACTREVLDIISVLSASSKLFMDITEKRDEIAEARAKFKHSSGDHLTILNVVRSYEQLASETDSAKKKWCRKHFLNEKSLAEAMAIREQLRQVCTRCEVYWKVSIGETVDGDPVLRSLAAALILNAAILQPDGTYKQAMGHAKVKIHPGSLLTDKKAPAIIYDELVYTTQIYARGVSSIPKSDLMQMLAGALKPAPQ</sequence>
<name>A0A5C3QLD0_9AGAR</name>
<feature type="domain" description="Helicase ATP-binding" evidence="9">
    <location>
        <begin position="46"/>
        <end position="229"/>
    </location>
</feature>